<proteinExistence type="predicted"/>
<dbReference type="PANTHER" id="PTHR43739:SF5">
    <property type="entry name" value="EXO-ALPHA-SIALIDASE"/>
    <property type="match status" value="1"/>
</dbReference>
<organism evidence="1 2">
    <name type="scientific">Dictyobacter kobayashii</name>
    <dbReference type="NCBI Taxonomy" id="2014872"/>
    <lineage>
        <taxon>Bacteria</taxon>
        <taxon>Bacillati</taxon>
        <taxon>Chloroflexota</taxon>
        <taxon>Ktedonobacteria</taxon>
        <taxon>Ktedonobacterales</taxon>
        <taxon>Dictyobacteraceae</taxon>
        <taxon>Dictyobacter</taxon>
    </lineage>
</organism>
<accession>A0A402AY34</accession>
<reference evidence="2" key="1">
    <citation type="submission" date="2018-12" db="EMBL/GenBank/DDBJ databases">
        <title>Tengunoibacter tsumagoiensis gen. nov., sp. nov., Dictyobacter kobayashii sp. nov., D. alpinus sp. nov., and D. joshuensis sp. nov. and description of Dictyobacteraceae fam. nov. within the order Ktedonobacterales isolated from Tengu-no-mugimeshi.</title>
        <authorList>
            <person name="Wang C.M."/>
            <person name="Zheng Y."/>
            <person name="Sakai Y."/>
            <person name="Toyoda A."/>
            <person name="Minakuchi Y."/>
            <person name="Abe K."/>
            <person name="Yokota A."/>
            <person name="Yabe S."/>
        </authorList>
    </citation>
    <scope>NUCLEOTIDE SEQUENCE [LARGE SCALE GENOMIC DNA]</scope>
    <source>
        <strain evidence="2">Uno11</strain>
    </source>
</reference>
<dbReference type="OrthoDB" id="9757947at2"/>
<dbReference type="AlphaFoldDB" id="A0A402AY34"/>
<comment type="caution">
    <text evidence="1">The sequence shown here is derived from an EMBL/GenBank/DDBJ whole genome shotgun (WGS) entry which is preliminary data.</text>
</comment>
<dbReference type="SUPFAM" id="SSF110296">
    <property type="entry name" value="Oligoxyloglucan reducing end-specific cellobiohydrolase"/>
    <property type="match status" value="1"/>
</dbReference>
<protein>
    <recommendedName>
        <fullName evidence="3">Sortilin N-terminal domain-containing protein</fullName>
    </recommendedName>
</protein>
<gene>
    <name evidence="1" type="ORF">KDK_78320</name>
</gene>
<evidence type="ECO:0000313" key="2">
    <source>
        <dbReference type="Proteomes" id="UP000287188"/>
    </source>
</evidence>
<dbReference type="PANTHER" id="PTHR43739">
    <property type="entry name" value="XYLOGLUCANASE (EUROFUNG)"/>
    <property type="match status" value="1"/>
</dbReference>
<dbReference type="InterPro" id="IPR015943">
    <property type="entry name" value="WD40/YVTN_repeat-like_dom_sf"/>
</dbReference>
<sequence length="185" mass="20494">MRTEDGGESWQAINQLEQPQAEGWTSICTSTHRLLQHTYQPDTLYQQSRCGLFRSTDAGTNWTSISQGLPSTFGFPLTLDVRHPDTLFTFVVNDEDRYPLGDQFTVYRSQNGGANWEACTSGLPRGARARQKILRHGMCSDDKFPCGVYIGTMSGDIFASADNGDNWQMIATGLPTIYAVTAVVI</sequence>
<dbReference type="Proteomes" id="UP000287188">
    <property type="component" value="Unassembled WGS sequence"/>
</dbReference>
<keyword evidence="2" id="KW-1185">Reference proteome</keyword>
<dbReference type="RefSeq" id="WP_126557328.1">
    <property type="nucleotide sequence ID" value="NZ_BIFS01000002.1"/>
</dbReference>
<evidence type="ECO:0000313" key="1">
    <source>
        <dbReference type="EMBL" id="GCE24032.1"/>
    </source>
</evidence>
<dbReference type="GO" id="GO:0010411">
    <property type="term" value="P:xyloglucan metabolic process"/>
    <property type="evidence" value="ECO:0007669"/>
    <property type="project" value="TreeGrafter"/>
</dbReference>
<dbReference type="EMBL" id="BIFS01000002">
    <property type="protein sequence ID" value="GCE24032.1"/>
    <property type="molecule type" value="Genomic_DNA"/>
</dbReference>
<evidence type="ECO:0008006" key="3">
    <source>
        <dbReference type="Google" id="ProtNLM"/>
    </source>
</evidence>
<name>A0A402AY34_9CHLR</name>
<dbReference type="Gene3D" id="2.130.10.10">
    <property type="entry name" value="YVTN repeat-like/Quinoprotein amine dehydrogenase"/>
    <property type="match status" value="1"/>
</dbReference>
<dbReference type="InterPro" id="IPR052025">
    <property type="entry name" value="Xyloglucanase_GH74"/>
</dbReference>